<reference evidence="2" key="1">
    <citation type="journal article" date="2009" name="Appl. Microbiol. Biotechnol.">
        <title>Cloning and characterization of a new cold-active lipase from a deep-sea sediment metagenome.</title>
        <authorList>
            <person name="Jeon J.H."/>
            <person name="Kim J.T."/>
            <person name="Kim Y.J."/>
            <person name="Kim H.K."/>
            <person name="Lee H.S."/>
            <person name="Kang S.G."/>
            <person name="Kim S.J."/>
            <person name="Lee J.H."/>
        </authorList>
    </citation>
    <scope>NUCLEOTIDE SEQUENCE</scope>
</reference>
<dbReference type="SUPFAM" id="SSF53474">
    <property type="entry name" value="alpha/beta-Hydrolases"/>
    <property type="match status" value="1"/>
</dbReference>
<dbReference type="Pfam" id="PF01764">
    <property type="entry name" value="Lipase_3"/>
    <property type="match status" value="1"/>
</dbReference>
<dbReference type="InterPro" id="IPR029058">
    <property type="entry name" value="AB_hydrolase_fold"/>
</dbReference>
<dbReference type="InterPro" id="IPR002921">
    <property type="entry name" value="Fungal_lipase-type"/>
</dbReference>
<evidence type="ECO:0000313" key="2">
    <source>
        <dbReference type="EMBL" id="ABB79948.1"/>
    </source>
</evidence>
<sequence>MTSTANTIDCRMLCACGCAYGIDDDGNYSALSPYTEGVGWDSAHPPVPIVAGDANINACLVGVNADDGIIVAFRGTMPPVPVTLTSILDWWQDIIDSKPRTEPHVPGKVHCGFADAVETLWQPLINRVNALRALYPEKRVYLTGHSKGGPMATISAARMHFDPAINLGSATVFTFASPHPGDSEFTGGFPVASIPVTRYENHLDIVPLVPPTDDFIEVVEKIPLIGDLFKKAAGWDYAALGTRLFIDENFDVLSNKPDVTPAEFARIALRVMASHDGLVEVVMAHLNTCHHGYMSGTCPNGICS</sequence>
<dbReference type="AlphaFoldDB" id="A0EJL2"/>
<accession>A0EJL2</accession>
<name>A0EJL2_9BACT</name>
<proteinExistence type="predicted"/>
<dbReference type="EMBL" id="DQ229155">
    <property type="protein sequence ID" value="ABB79948.1"/>
    <property type="molecule type" value="Genomic_DNA"/>
</dbReference>
<dbReference type="Gene3D" id="3.40.50.1820">
    <property type="entry name" value="alpha/beta hydrolase"/>
    <property type="match status" value="1"/>
</dbReference>
<dbReference type="PANTHER" id="PTHR45856">
    <property type="entry name" value="ALPHA/BETA-HYDROLASES SUPERFAMILY PROTEIN"/>
    <property type="match status" value="1"/>
</dbReference>
<feature type="domain" description="Fungal lipase-type" evidence="1">
    <location>
        <begin position="71"/>
        <end position="212"/>
    </location>
</feature>
<dbReference type="PANTHER" id="PTHR45856:SF24">
    <property type="entry name" value="FUNGAL LIPASE-LIKE DOMAIN-CONTAINING PROTEIN"/>
    <property type="match status" value="1"/>
</dbReference>
<dbReference type="InterPro" id="IPR051218">
    <property type="entry name" value="Sec_MonoDiacylglyc_Lipase"/>
</dbReference>
<evidence type="ECO:0000259" key="1">
    <source>
        <dbReference type="Pfam" id="PF01764"/>
    </source>
</evidence>
<dbReference type="CDD" id="cd00519">
    <property type="entry name" value="Lipase_3"/>
    <property type="match status" value="1"/>
</dbReference>
<dbReference type="GO" id="GO:0006629">
    <property type="term" value="P:lipid metabolic process"/>
    <property type="evidence" value="ECO:0007669"/>
    <property type="project" value="InterPro"/>
</dbReference>
<protein>
    <submittedName>
        <fullName evidence="2">Class 3 lipase</fullName>
    </submittedName>
</protein>
<organism evidence="2">
    <name type="scientific">uncultured bacterium pES01019D12</name>
    <dbReference type="NCBI Taxonomy" id="355333"/>
    <lineage>
        <taxon>Bacteria</taxon>
        <taxon>environmental samples</taxon>
    </lineage>
</organism>